<reference evidence="7" key="1">
    <citation type="submission" date="2022-01" db="EMBL/GenBank/DDBJ databases">
        <authorList>
            <person name="Wang Y."/>
        </authorList>
    </citation>
    <scope>NUCLEOTIDE SEQUENCE</scope>
    <source>
        <strain evidence="7">WB101</strain>
    </source>
</reference>
<dbReference type="RefSeq" id="WP_237855574.1">
    <property type="nucleotide sequence ID" value="NZ_JAKLWS010000028.1"/>
</dbReference>
<reference evidence="7" key="2">
    <citation type="submission" date="2024-05" db="EMBL/GenBank/DDBJ databases">
        <title>Rhodohalobacter halophilus gen. nov., sp. nov., a moderately halophilic member of the family Balneolaceae.</title>
        <authorList>
            <person name="Xia J."/>
        </authorList>
    </citation>
    <scope>NUCLEOTIDE SEQUENCE</scope>
    <source>
        <strain evidence="7">WB101</strain>
    </source>
</reference>
<accession>A0ABS9KHE1</accession>
<gene>
    <name evidence="7" type="ORF">L6773_16665</name>
</gene>
<organism evidence="7 8">
    <name type="scientific">Rhodohalobacter sulfatireducens</name>
    <dbReference type="NCBI Taxonomy" id="2911366"/>
    <lineage>
        <taxon>Bacteria</taxon>
        <taxon>Pseudomonadati</taxon>
        <taxon>Balneolota</taxon>
        <taxon>Balneolia</taxon>
        <taxon>Balneolales</taxon>
        <taxon>Balneolaceae</taxon>
        <taxon>Rhodohalobacter</taxon>
    </lineage>
</organism>
<evidence type="ECO:0000256" key="1">
    <source>
        <dbReference type="ARBA" id="ARBA00008779"/>
    </source>
</evidence>
<name>A0ABS9KHE1_9BACT</name>
<comment type="similarity">
    <text evidence="1">Belongs to the sulfatase family.</text>
</comment>
<evidence type="ECO:0000256" key="5">
    <source>
        <dbReference type="SAM" id="SignalP"/>
    </source>
</evidence>
<dbReference type="Proteomes" id="UP001165366">
    <property type="component" value="Unassembled WGS sequence"/>
</dbReference>
<dbReference type="SUPFAM" id="SSF53649">
    <property type="entry name" value="Alkaline phosphatase-like"/>
    <property type="match status" value="1"/>
</dbReference>
<evidence type="ECO:0000256" key="3">
    <source>
        <dbReference type="ARBA" id="ARBA00022801"/>
    </source>
</evidence>
<keyword evidence="8" id="KW-1185">Reference proteome</keyword>
<comment type="caution">
    <text evidence="7">The sequence shown here is derived from an EMBL/GenBank/DDBJ whole genome shotgun (WGS) entry which is preliminary data.</text>
</comment>
<evidence type="ECO:0000256" key="4">
    <source>
        <dbReference type="ARBA" id="ARBA00022837"/>
    </source>
</evidence>
<evidence type="ECO:0000256" key="2">
    <source>
        <dbReference type="ARBA" id="ARBA00022723"/>
    </source>
</evidence>
<dbReference type="Pfam" id="PF00884">
    <property type="entry name" value="Sulfatase"/>
    <property type="match status" value="1"/>
</dbReference>
<feature type="chain" id="PRO_5045877233" evidence="5">
    <location>
        <begin position="23"/>
        <end position="466"/>
    </location>
</feature>
<dbReference type="InterPro" id="IPR050738">
    <property type="entry name" value="Sulfatase"/>
</dbReference>
<feature type="domain" description="Sulfatase N-terminal" evidence="6">
    <location>
        <begin position="30"/>
        <end position="351"/>
    </location>
</feature>
<feature type="signal peptide" evidence="5">
    <location>
        <begin position="1"/>
        <end position="22"/>
    </location>
</feature>
<keyword evidence="2" id="KW-0479">Metal-binding</keyword>
<dbReference type="Pfam" id="PF14707">
    <property type="entry name" value="Sulfatase_C"/>
    <property type="match status" value="1"/>
</dbReference>
<dbReference type="PROSITE" id="PS00523">
    <property type="entry name" value="SULFATASE_1"/>
    <property type="match status" value="1"/>
</dbReference>
<protein>
    <submittedName>
        <fullName evidence="7">Sulfatase</fullName>
    </submittedName>
</protein>
<keyword evidence="4" id="KW-0106">Calcium</keyword>
<dbReference type="Gene3D" id="3.40.720.10">
    <property type="entry name" value="Alkaline Phosphatase, subunit A"/>
    <property type="match status" value="1"/>
</dbReference>
<dbReference type="PANTHER" id="PTHR42693">
    <property type="entry name" value="ARYLSULFATASE FAMILY MEMBER"/>
    <property type="match status" value="1"/>
</dbReference>
<dbReference type="InterPro" id="IPR000917">
    <property type="entry name" value="Sulfatase_N"/>
</dbReference>
<dbReference type="CDD" id="cd16026">
    <property type="entry name" value="GALNS_like"/>
    <property type="match status" value="1"/>
</dbReference>
<evidence type="ECO:0000259" key="6">
    <source>
        <dbReference type="Pfam" id="PF00884"/>
    </source>
</evidence>
<dbReference type="Gene3D" id="3.30.1120.10">
    <property type="match status" value="1"/>
</dbReference>
<evidence type="ECO:0000313" key="7">
    <source>
        <dbReference type="EMBL" id="MCG2590212.1"/>
    </source>
</evidence>
<evidence type="ECO:0000313" key="8">
    <source>
        <dbReference type="Proteomes" id="UP001165366"/>
    </source>
</evidence>
<dbReference type="EMBL" id="JAKLWS010000028">
    <property type="protein sequence ID" value="MCG2590212.1"/>
    <property type="molecule type" value="Genomic_DNA"/>
</dbReference>
<dbReference type="PROSITE" id="PS00149">
    <property type="entry name" value="SULFATASE_2"/>
    <property type="match status" value="1"/>
</dbReference>
<dbReference type="InterPro" id="IPR017850">
    <property type="entry name" value="Alkaline_phosphatase_core_sf"/>
</dbReference>
<keyword evidence="3" id="KW-0378">Hydrolase</keyword>
<keyword evidence="5" id="KW-0732">Signal</keyword>
<dbReference type="InterPro" id="IPR024607">
    <property type="entry name" value="Sulfatase_CS"/>
</dbReference>
<sequence>MKIFITVLIALLGLYPFSTSLAQSTEKSKPNIIIIFTDDQGYGDLSSFGSPNIRTPHLDKMATEGQKWTNFYSAASVCTPSRAGLLTGRYPVRSGMASDVTRVLFPDSKGGLPDREITIAEQVKKAGYQTAMIGKWHLGHREQYLPTNHGFDTYYGIPYSNDMDATADKPSYWEYADEHIPIEYYNVPLMRNIEIIERPADQNTITRRYTQESISFIEENHDQPFFLFLAHSLPHIPLFVSEEFTGHSDAGLYGDVIEEIDHGVGQIIKKLKELEIEEQTLVIFTSDNGPWLVFRTHGGSAGQLRAGKGMTWEGGMRVPAIFWWPGTIKPEIVTDIGSSLDIFPTISHLVGGDLPDDRIIDGFNLTPVLMGEDDSPRNEMLFYRGATLYAARKDNFKAHFIIEGAYGQFEEKQVLETPLLFDLSEDPGEKYDVTDQHPEMLEEIREMVEKHKENLVEVKDQLAERE</sequence>
<dbReference type="PANTHER" id="PTHR42693:SF11">
    <property type="entry name" value="ARYLSULFATASE A"/>
    <property type="match status" value="1"/>
</dbReference>
<proteinExistence type="inferred from homology"/>